<dbReference type="Proteomes" id="UP001642501">
    <property type="component" value="Unassembled WGS sequence"/>
</dbReference>
<name>A0ABP0DGT7_9PEZI</name>
<evidence type="ECO:0000256" key="2">
    <source>
        <dbReference type="SAM" id="Phobius"/>
    </source>
</evidence>
<feature type="region of interest" description="Disordered" evidence="1">
    <location>
        <begin position="161"/>
        <end position="195"/>
    </location>
</feature>
<proteinExistence type="predicted"/>
<reference evidence="3 4" key="1">
    <citation type="submission" date="2024-01" db="EMBL/GenBank/DDBJ databases">
        <authorList>
            <person name="Allen C."/>
            <person name="Tagirdzhanova G."/>
        </authorList>
    </citation>
    <scope>NUCLEOTIDE SEQUENCE [LARGE SCALE GENOMIC DNA]</scope>
    <source>
        <strain evidence="3 4">CBS 573.63</strain>
    </source>
</reference>
<keyword evidence="2" id="KW-0472">Membrane</keyword>
<sequence length="801" mass="89828">MQPLFAVHNNVSLLSITIAPSTFLAALTLIIVFFSLSLPRLPSIPRLFSFGRSKSNTGDKEVVLRNHQQRITEDLGNDDSHSLDVRYWRNKEDLNIDWRHRQLPPLPPPPFRSLLGERSYVEAELHKREESADYLCRKAGGRFDRERSYRKDIREVKEIKERRREDEKAARRPRLDRKIGKPSTSYKEKRHSRSTTVIPTVLSSDLVPYSGGCREEIESINDSDSAGGYSPPAWRRLENGDRSSGFWRKCDNILGSPSWAPPTDLPRQQHLPTKSSVPSYVFTSYFQQQAQRRENFDEANQMFVSRSSSPGFDSGEDALVDELLGPEEDDDFEIHPVDRVQVNDILLERAMRTRLPGSMSPDKERSPEPEQVYSSPASRIEGMRLKAMASIQEEPTAMMGEKSLCQDSPANDLQQAVHSKANNGTFCKLRSAPVRGWLQFSTRSWAPIVIAITIAIMSAAAIRGITYSAISRPVPDLVKIAGVARSFAPLIHYSEIAVVQVHDLEASGVAVWDLGESVRLSNLTSAPIIVQELDELSDTLRTLAMELTRFFANIDGDIDGILIVMEWARRELSQLQHPPASLSAAVLLIKPLTAVYDNVYSILAYAGLLENATGSPTAVGTVATALFGMSGTQLTHATLHRTFNEFLGVLEEAVTTELHHSLALFALFEKIDRQFQNLVRTVAREAQVQDERHADLLAGLWTRIVGPNAAATAKYEYNSGLLRDLRDKTVRDKRALIEHNHRLLALKTNLESLRRKLVSPLMRSVSSSTLTLDEQIQGLEIAGEFLAEARLRQKGKLLEAW</sequence>
<feature type="compositionally biased region" description="Basic and acidic residues" evidence="1">
    <location>
        <begin position="161"/>
        <end position="170"/>
    </location>
</feature>
<accession>A0ABP0DGT7</accession>
<evidence type="ECO:0008006" key="5">
    <source>
        <dbReference type="Google" id="ProtNLM"/>
    </source>
</evidence>
<keyword evidence="2" id="KW-0812">Transmembrane</keyword>
<organism evidence="3 4">
    <name type="scientific">Sporothrix epigloea</name>
    <dbReference type="NCBI Taxonomy" id="1892477"/>
    <lineage>
        <taxon>Eukaryota</taxon>
        <taxon>Fungi</taxon>
        <taxon>Dikarya</taxon>
        <taxon>Ascomycota</taxon>
        <taxon>Pezizomycotina</taxon>
        <taxon>Sordariomycetes</taxon>
        <taxon>Sordariomycetidae</taxon>
        <taxon>Ophiostomatales</taxon>
        <taxon>Ophiostomataceae</taxon>
        <taxon>Sporothrix</taxon>
    </lineage>
</organism>
<evidence type="ECO:0000313" key="3">
    <source>
        <dbReference type="EMBL" id="CAK7266071.1"/>
    </source>
</evidence>
<feature type="region of interest" description="Disordered" evidence="1">
    <location>
        <begin position="353"/>
        <end position="375"/>
    </location>
</feature>
<gene>
    <name evidence="3" type="ORF">SEPCBS57363_001910</name>
</gene>
<comment type="caution">
    <text evidence="3">The sequence shown here is derived from an EMBL/GenBank/DDBJ whole genome shotgun (WGS) entry which is preliminary data.</text>
</comment>
<feature type="transmembrane region" description="Helical" evidence="2">
    <location>
        <begin position="12"/>
        <end position="36"/>
    </location>
</feature>
<evidence type="ECO:0000313" key="4">
    <source>
        <dbReference type="Proteomes" id="UP001642501"/>
    </source>
</evidence>
<evidence type="ECO:0000256" key="1">
    <source>
        <dbReference type="SAM" id="MobiDB-lite"/>
    </source>
</evidence>
<protein>
    <recommendedName>
        <fullName evidence="5">Transmembrane protein</fullName>
    </recommendedName>
</protein>
<keyword evidence="4" id="KW-1185">Reference proteome</keyword>
<dbReference type="EMBL" id="CAWUOM010000022">
    <property type="protein sequence ID" value="CAK7266071.1"/>
    <property type="molecule type" value="Genomic_DNA"/>
</dbReference>
<keyword evidence="2" id="KW-1133">Transmembrane helix</keyword>